<comment type="caution">
    <text evidence="1">The sequence shown here is derived from an EMBL/GenBank/DDBJ whole genome shotgun (WGS) entry which is preliminary data.</text>
</comment>
<dbReference type="EMBL" id="DTFI01000072">
    <property type="protein sequence ID" value="HGI43263.1"/>
    <property type="molecule type" value="Genomic_DNA"/>
</dbReference>
<evidence type="ECO:0008006" key="2">
    <source>
        <dbReference type="Google" id="ProtNLM"/>
    </source>
</evidence>
<proteinExistence type="predicted"/>
<name>A0A7C4B925_THEPE</name>
<dbReference type="SUPFAM" id="SSF53383">
    <property type="entry name" value="PLP-dependent transferases"/>
    <property type="match status" value="1"/>
</dbReference>
<dbReference type="Gene3D" id="3.40.640.10">
    <property type="entry name" value="Type I PLP-dependent aspartate aminotransferase-like (Major domain)"/>
    <property type="match status" value="1"/>
</dbReference>
<evidence type="ECO:0000313" key="1">
    <source>
        <dbReference type="EMBL" id="HGI43263.1"/>
    </source>
</evidence>
<dbReference type="InterPro" id="IPR015421">
    <property type="entry name" value="PyrdxlP-dep_Trfase_major"/>
</dbReference>
<accession>A0A7C4B925</accession>
<dbReference type="PANTHER" id="PTHR43510:SF1">
    <property type="entry name" value="AMINOTRANSFERASE FUNCTION, HYPOTHETICAL (EUROFUNG)"/>
    <property type="match status" value="1"/>
</dbReference>
<sequence length="108" mass="11834">MTVEISVAYWRARERKVLLLGLARGKKCSGRAQEDEILVTAGSAEANFVAAVSLVESGDLVAVDLPNYMQIPGLLMFLGARVLGSRRSHTSWRFPLEEAVGMIEEKKA</sequence>
<dbReference type="PANTHER" id="PTHR43510">
    <property type="entry name" value="AMINOTRANSFERASE FUNCTION, HYPOTHETICAL (EUROFUNG)"/>
    <property type="match status" value="1"/>
</dbReference>
<reference evidence="1" key="1">
    <citation type="journal article" date="2020" name="mSystems">
        <title>Genome- and Community-Level Interaction Insights into Carbon Utilization and Element Cycling Functions of Hydrothermarchaeota in Hydrothermal Sediment.</title>
        <authorList>
            <person name="Zhou Z."/>
            <person name="Liu Y."/>
            <person name="Xu W."/>
            <person name="Pan J."/>
            <person name="Luo Z.H."/>
            <person name="Li M."/>
        </authorList>
    </citation>
    <scope>NUCLEOTIDE SEQUENCE [LARGE SCALE GENOMIC DNA]</scope>
    <source>
        <strain evidence="1">SpSt-735</strain>
    </source>
</reference>
<dbReference type="InterPro" id="IPR015424">
    <property type="entry name" value="PyrdxlP-dep_Trfase"/>
</dbReference>
<dbReference type="AlphaFoldDB" id="A0A7C4B925"/>
<gene>
    <name evidence="1" type="ORF">ENV17_02600</name>
</gene>
<organism evidence="1">
    <name type="scientific">Thermofilum pendens</name>
    <dbReference type="NCBI Taxonomy" id="2269"/>
    <lineage>
        <taxon>Archaea</taxon>
        <taxon>Thermoproteota</taxon>
        <taxon>Thermoprotei</taxon>
        <taxon>Thermofilales</taxon>
        <taxon>Thermofilaceae</taxon>
        <taxon>Thermofilum</taxon>
    </lineage>
</organism>
<protein>
    <recommendedName>
        <fullName evidence="2">Aminotransferase class I/II-fold pyridoxal phosphate-dependent enzyme</fullName>
    </recommendedName>
</protein>